<dbReference type="AlphaFoldDB" id="A0A832ZFW2"/>
<proteinExistence type="predicted"/>
<protein>
    <submittedName>
        <fullName evidence="1">Cation transporter</fullName>
    </submittedName>
</protein>
<dbReference type="EMBL" id="DQUR01000142">
    <property type="protein sequence ID" value="HIP89144.1"/>
    <property type="molecule type" value="Genomic_DNA"/>
</dbReference>
<gene>
    <name evidence="1" type="ORF">EYH24_04215</name>
</gene>
<reference evidence="1" key="1">
    <citation type="journal article" date="2020" name="ISME J.">
        <title>Gammaproteobacteria mediating utilization of methyl-, sulfur- and petroleum organic compounds in deep ocean hydrothermal plumes.</title>
        <authorList>
            <person name="Zhou Z."/>
            <person name="Liu Y."/>
            <person name="Pan J."/>
            <person name="Cron B.R."/>
            <person name="Toner B.M."/>
            <person name="Anantharaman K."/>
            <person name="Breier J.A."/>
            <person name="Dick G.J."/>
            <person name="Li M."/>
        </authorList>
    </citation>
    <scope>NUCLEOTIDE SEQUENCE</scope>
    <source>
        <strain evidence="1">SZUA-1476</strain>
    </source>
</reference>
<evidence type="ECO:0000313" key="1">
    <source>
        <dbReference type="EMBL" id="HIP89144.1"/>
    </source>
</evidence>
<comment type="caution">
    <text evidence="1">The sequence shown here is derived from an EMBL/GenBank/DDBJ whole genome shotgun (WGS) entry which is preliminary data.</text>
</comment>
<dbReference type="Proteomes" id="UP000653692">
    <property type="component" value="Unassembled WGS sequence"/>
</dbReference>
<organism evidence="1 2">
    <name type="scientific">Thermococcus paralvinellae</name>
    <dbReference type="NCBI Taxonomy" id="582419"/>
    <lineage>
        <taxon>Archaea</taxon>
        <taxon>Methanobacteriati</taxon>
        <taxon>Methanobacteriota</taxon>
        <taxon>Thermococci</taxon>
        <taxon>Thermococcales</taxon>
        <taxon>Thermococcaceae</taxon>
        <taxon>Thermococcus</taxon>
    </lineage>
</organism>
<feature type="non-terminal residue" evidence="1">
    <location>
        <position position="1"/>
    </location>
</feature>
<sequence>EEVRERIERIADVDRAFVHVDIKGVTK</sequence>
<accession>A0A832ZFW2</accession>
<evidence type="ECO:0000313" key="2">
    <source>
        <dbReference type="Proteomes" id="UP000653692"/>
    </source>
</evidence>
<name>A0A832ZFW2_9EURY</name>